<evidence type="ECO:0000313" key="2">
    <source>
        <dbReference type="EMBL" id="MBF9072514.1"/>
    </source>
</evidence>
<name>A0A931FJ87_9ACTN</name>
<dbReference type="Pfam" id="PF12770">
    <property type="entry name" value="CHAT"/>
    <property type="match status" value="1"/>
</dbReference>
<feature type="domain" description="CHAT" evidence="1">
    <location>
        <begin position="746"/>
        <end position="1029"/>
    </location>
</feature>
<dbReference type="PANTHER" id="PTHR19959">
    <property type="entry name" value="KINESIN LIGHT CHAIN"/>
    <property type="match status" value="1"/>
</dbReference>
<sequence>MALQNLYEETGDLHDLEQAVAAAGTAVAEIPVTHPARITFVGGYVNVLRKFYEQTDRDAALDEALAIGEQAARQLPAHQDPAFAGLLNNLALALRCDFERSGDIGVLRRSVDHARTAVAVAPADEPEWAEALQSLGTVLQILAEKTGDERVLREAITCGREAVAAAYSDSRRADALGDLGIALRMSFERSGDLDEIEGAVECGRQAVAASVGRRRYPTLLTNLSTALNALAERTGSLETLEEAVDTARKSVTHGSPVQTDHAVFLHNLHNALLSRYRRTGDLASLEEAVAAGREAVAATPPRHADLNRSKNNLALSLRAVYERTGQRTALAEATRLAREVVTGTAGQAGHGLHLFNLSGLLGEVHSEDGDLGTLQEAVSFARAASQATPPDHVDQARRLGMLGRLLLQLFKATGDLGSLEEAATALQAAVRGTPDDHPRRASNLYDLAGALRLQAEHGSSRDLFEQADACYREVAEQAATSTLNRIMAYRELSLLAVDTCRPAEALQGIEGAVDLLETLAPGTLQREDREFQLARLAGTISGDAAAAALLSGDPVRAIEILERSRGILTADTVGARGPDHLRLREHSPELARRLDHMRSVLDDLDGAQTAQRMGEVCPGRQRDYGIAQQVATERQQAHEQWLCLVAQARALPGFQNYLRPGIRELSQSIPDGGAVVFITTSSMRCDALIATGDPEQPAIVVPLDGLTQECAYEKANSLIDARLLAADNRRDPLDRIAAQQEILTILTWLWHAVGEPVLTRLGHTATPQDDQHWPRIWWCPVGGMARLPFHAAGDYSGATAAPAGISVLDRVVSSYTTTLRALGHPAGIPAAHRDPATVIVPVADVPGSPLRGVSREAQSLSAVLPTARVLASPSRDDVLDALPNHQIAHFACHGYANMARPSRSQLILTDHATAPLTVADISGLQLSAELAFLSACDTTVAPSRLADEAVHLTGAFQLAGFRQVIGTLWAVDDQVEADLAIDFYHRITNGGTTAPETARAPYALHNAVRSLRDQYPRSPMLWAAQIHVGT</sequence>
<proteinExistence type="predicted"/>
<protein>
    <submittedName>
        <fullName evidence="2">CHAT domain-containing protein</fullName>
    </submittedName>
</protein>
<organism evidence="2 3">
    <name type="scientific">Streptacidiphilus fuscans</name>
    <dbReference type="NCBI Taxonomy" id="2789292"/>
    <lineage>
        <taxon>Bacteria</taxon>
        <taxon>Bacillati</taxon>
        <taxon>Actinomycetota</taxon>
        <taxon>Actinomycetes</taxon>
        <taxon>Kitasatosporales</taxon>
        <taxon>Streptomycetaceae</taxon>
        <taxon>Streptacidiphilus</taxon>
    </lineage>
</organism>
<reference evidence="2" key="1">
    <citation type="submission" date="2020-11" db="EMBL/GenBank/DDBJ databases">
        <title>Isolation and identification of active actinomycetes.</title>
        <authorList>
            <person name="Yu B."/>
        </authorList>
    </citation>
    <scope>NUCLEOTIDE SEQUENCE</scope>
    <source>
        <strain evidence="2">NEAU-YB345</strain>
    </source>
</reference>
<keyword evidence="3" id="KW-1185">Reference proteome</keyword>
<dbReference type="Proteomes" id="UP000657385">
    <property type="component" value="Unassembled WGS sequence"/>
</dbReference>
<dbReference type="SUPFAM" id="SSF48452">
    <property type="entry name" value="TPR-like"/>
    <property type="match status" value="1"/>
</dbReference>
<evidence type="ECO:0000313" key="3">
    <source>
        <dbReference type="Proteomes" id="UP000657385"/>
    </source>
</evidence>
<evidence type="ECO:0000259" key="1">
    <source>
        <dbReference type="Pfam" id="PF12770"/>
    </source>
</evidence>
<dbReference type="PANTHER" id="PTHR19959:SF119">
    <property type="entry name" value="FUNGAL LIPASE-LIKE DOMAIN-CONTAINING PROTEIN"/>
    <property type="match status" value="1"/>
</dbReference>
<dbReference type="EMBL" id="JADPRT010000017">
    <property type="protein sequence ID" value="MBF9072514.1"/>
    <property type="molecule type" value="Genomic_DNA"/>
</dbReference>
<dbReference type="AlphaFoldDB" id="A0A931FJ87"/>
<gene>
    <name evidence="2" type="ORF">I2501_31300</name>
</gene>
<dbReference type="InterPro" id="IPR011990">
    <property type="entry name" value="TPR-like_helical_dom_sf"/>
</dbReference>
<dbReference type="InterPro" id="IPR024983">
    <property type="entry name" value="CHAT_dom"/>
</dbReference>
<comment type="caution">
    <text evidence="2">The sequence shown here is derived from an EMBL/GenBank/DDBJ whole genome shotgun (WGS) entry which is preliminary data.</text>
</comment>
<accession>A0A931FJ87</accession>
<dbReference type="RefSeq" id="WP_196197694.1">
    <property type="nucleotide sequence ID" value="NZ_JADPRT010000017.1"/>
</dbReference>
<dbReference type="Gene3D" id="1.25.40.10">
    <property type="entry name" value="Tetratricopeptide repeat domain"/>
    <property type="match status" value="2"/>
</dbReference>